<evidence type="ECO:0000313" key="10">
    <source>
        <dbReference type="Proteomes" id="UP000037997"/>
    </source>
</evidence>
<dbReference type="Proteomes" id="UP000037997">
    <property type="component" value="Unassembled WGS sequence"/>
</dbReference>
<sequence length="165" mass="18802">MRNPHFYSFAFMVYLLLIGLALGAIIASAFSAPVIFRAASFVEGLEITLFQSGVLMTQIFIKLNILLNILAVFIIIYEVIIFKTTRQKIAPLLGFISVILILLFTLYYTPYILQAQQMGEESIQTLKFDAMHKQSVLVFKTLLITLFLLFCIRSYKLINNAYKGK</sequence>
<comment type="subcellular location">
    <subcellularLocation>
        <location evidence="1">Membrane</location>
    </subcellularLocation>
</comment>
<evidence type="ECO:0000256" key="4">
    <source>
        <dbReference type="ARBA" id="ARBA00023136"/>
    </source>
</evidence>
<dbReference type="EMBL" id="JNOC01000035">
    <property type="protein sequence ID" value="KPH55646.1"/>
    <property type="molecule type" value="Genomic_DNA"/>
</dbReference>
<evidence type="ECO:0000313" key="7">
    <source>
        <dbReference type="EMBL" id="KPH55646.1"/>
    </source>
</evidence>
<keyword evidence="4" id="KW-0472">Membrane</keyword>
<keyword evidence="2" id="KW-0812">Transmembrane</keyword>
<evidence type="ECO:0000313" key="6">
    <source>
        <dbReference type="EMBL" id="KPH50477.1"/>
    </source>
</evidence>
<dbReference type="OrthoDB" id="5362812at2"/>
<dbReference type="Proteomes" id="UP000255269">
    <property type="component" value="Unassembled WGS sequence"/>
</dbReference>
<evidence type="ECO:0000256" key="2">
    <source>
        <dbReference type="ARBA" id="ARBA00022692"/>
    </source>
</evidence>
<dbReference type="Pfam" id="PF13664">
    <property type="entry name" value="DUF4149"/>
    <property type="match status" value="1"/>
</dbReference>
<dbReference type="PATRIC" id="fig|35818.10.peg.545"/>
<evidence type="ECO:0000256" key="1">
    <source>
        <dbReference type="ARBA" id="ARBA00004370"/>
    </source>
</evidence>
<dbReference type="Proteomes" id="UP000037800">
    <property type="component" value="Unassembled WGS sequence"/>
</dbReference>
<dbReference type="EMBL" id="UGJF01000001">
    <property type="protein sequence ID" value="STQ88715.1"/>
    <property type="molecule type" value="Genomic_DNA"/>
</dbReference>
<evidence type="ECO:0000313" key="8">
    <source>
        <dbReference type="EMBL" id="STQ88715.1"/>
    </source>
</evidence>
<reference evidence="9 10" key="1">
    <citation type="submission" date="2014-06" db="EMBL/GenBank/DDBJ databases">
        <title>Helicobacter pullorum isolates in fresh chicken meat - phenotypic and genotypic features.</title>
        <authorList>
            <person name="Borges V."/>
            <person name="Santos A."/>
            <person name="Correia C.B."/>
            <person name="Saraiva M."/>
            <person name="Menard A."/>
            <person name="Vieira L."/>
            <person name="Sampaio D.A."/>
            <person name="Gomes J.P."/>
            <person name="Oleastro M."/>
        </authorList>
    </citation>
    <scope>NUCLEOTIDE SEQUENCE [LARGE SCALE GENOMIC DNA]</scope>
    <source>
        <strain evidence="7 10">229334/12</strain>
        <strain evidence="6 9">229336/12</strain>
    </source>
</reference>
<dbReference type="RefSeq" id="WP_005021975.1">
    <property type="nucleotide sequence ID" value="NZ_CABKNZ010000042.1"/>
</dbReference>
<evidence type="ECO:0000256" key="3">
    <source>
        <dbReference type="ARBA" id="ARBA00022989"/>
    </source>
</evidence>
<evidence type="ECO:0000259" key="5">
    <source>
        <dbReference type="Pfam" id="PF13664"/>
    </source>
</evidence>
<name>A0A0N1ECU9_9HELI</name>
<organism evidence="7 10">
    <name type="scientific">Helicobacter pullorum</name>
    <dbReference type="NCBI Taxonomy" id="35818"/>
    <lineage>
        <taxon>Bacteria</taxon>
        <taxon>Pseudomonadati</taxon>
        <taxon>Campylobacterota</taxon>
        <taxon>Epsilonproteobacteria</taxon>
        <taxon>Campylobacterales</taxon>
        <taxon>Helicobacteraceae</taxon>
        <taxon>Helicobacter</taxon>
    </lineage>
</organism>
<dbReference type="GO" id="GO:0016020">
    <property type="term" value="C:membrane"/>
    <property type="evidence" value="ECO:0007669"/>
    <property type="project" value="UniProtKB-SubCell"/>
</dbReference>
<reference evidence="8 11" key="2">
    <citation type="submission" date="2018-06" db="EMBL/GenBank/DDBJ databases">
        <authorList>
            <consortium name="Pathogen Informatics"/>
            <person name="Doyle S."/>
        </authorList>
    </citation>
    <scope>NUCLEOTIDE SEQUENCE [LARGE SCALE GENOMIC DNA]</scope>
    <source>
        <strain evidence="8 11">NCTC13156</strain>
    </source>
</reference>
<proteinExistence type="predicted"/>
<dbReference type="EMBL" id="JNUR01000018">
    <property type="protein sequence ID" value="KPH50477.1"/>
    <property type="molecule type" value="Genomic_DNA"/>
</dbReference>
<keyword evidence="3" id="KW-1133">Transmembrane helix</keyword>
<dbReference type="AlphaFoldDB" id="A0A0N1ECU9"/>
<dbReference type="InterPro" id="IPR025423">
    <property type="entry name" value="TMEM205-like"/>
</dbReference>
<evidence type="ECO:0000313" key="9">
    <source>
        <dbReference type="Proteomes" id="UP000037800"/>
    </source>
</evidence>
<gene>
    <name evidence="7" type="ORF">HPU229334_07400</name>
    <name evidence="6" type="ORF">HPU229336_02595</name>
    <name evidence="8" type="ORF">NCTC13156_01569</name>
</gene>
<feature type="domain" description="TMEM205-like" evidence="5">
    <location>
        <begin position="16"/>
        <end position="120"/>
    </location>
</feature>
<protein>
    <submittedName>
        <fullName evidence="8">Putative inner membrane protein</fullName>
    </submittedName>
</protein>
<accession>A0A0N1ECU9</accession>
<evidence type="ECO:0000313" key="11">
    <source>
        <dbReference type="Proteomes" id="UP000255269"/>
    </source>
</evidence>